<accession>B5D2Y6</accession>
<organism evidence="1 2">
    <name type="scientific">Phocaeicola plebeius (strain DSM 17135 / JCM 12973 / CCUG 54634 / M2)</name>
    <name type="common">Bacteroides plebeius</name>
    <dbReference type="NCBI Taxonomy" id="484018"/>
    <lineage>
        <taxon>Bacteria</taxon>
        <taxon>Pseudomonadati</taxon>
        <taxon>Bacteroidota</taxon>
        <taxon>Bacteroidia</taxon>
        <taxon>Bacteroidales</taxon>
        <taxon>Bacteroidaceae</taxon>
        <taxon>Phocaeicola</taxon>
    </lineage>
</organism>
<name>B5D2Y6_PHOPM</name>
<protein>
    <submittedName>
        <fullName evidence="1">Uncharacterized protein</fullName>
    </submittedName>
</protein>
<reference evidence="1 2" key="2">
    <citation type="submission" date="2008-08" db="EMBL/GenBank/DDBJ databases">
        <authorList>
            <person name="Fulton L."/>
            <person name="Clifton S."/>
            <person name="Fulton B."/>
            <person name="Xu J."/>
            <person name="Minx P."/>
            <person name="Pepin K.H."/>
            <person name="Johnson M."/>
            <person name="Thiruvilangam P."/>
            <person name="Bhonagiri V."/>
            <person name="Nash W.E."/>
            <person name="Mardis E.R."/>
            <person name="Wilson R.K."/>
        </authorList>
    </citation>
    <scope>NUCLEOTIDE SEQUENCE [LARGE SCALE GENOMIC DNA]</scope>
    <source>
        <strain evidence="2">DSM 17135 / JCM 12973 / M2</strain>
    </source>
</reference>
<proteinExistence type="predicted"/>
<comment type="caution">
    <text evidence="1">The sequence shown here is derived from an EMBL/GenBank/DDBJ whole genome shotgun (WGS) entry which is preliminary data.</text>
</comment>
<gene>
    <name evidence="1" type="ORF">BACPLE_03376</name>
</gene>
<dbReference type="HOGENOM" id="CLU_3196277_0_0_10"/>
<evidence type="ECO:0000313" key="2">
    <source>
        <dbReference type="Proteomes" id="UP000003452"/>
    </source>
</evidence>
<sequence>MGKTFVFAVRNLCFMVEKHTSRFFLLHFIPLFFDFLLRVLKNVYS</sequence>
<dbReference type="Proteomes" id="UP000003452">
    <property type="component" value="Unassembled WGS sequence"/>
</dbReference>
<reference evidence="1 2" key="1">
    <citation type="submission" date="2008-08" db="EMBL/GenBank/DDBJ databases">
        <title>Draft genome sequence of Bacteroides plebeius (DSM 17135).</title>
        <authorList>
            <person name="Sudarsanam P."/>
            <person name="Ley R."/>
            <person name="Guruge J."/>
            <person name="Turnbaugh P.J."/>
            <person name="Mahowald M."/>
            <person name="Liep D."/>
            <person name="Gordon J."/>
        </authorList>
    </citation>
    <scope>NUCLEOTIDE SEQUENCE [LARGE SCALE GENOMIC DNA]</scope>
    <source>
        <strain evidence="2">DSM 17135 / JCM 12973 / M2</strain>
    </source>
</reference>
<evidence type="ECO:0000313" key="1">
    <source>
        <dbReference type="EMBL" id="EDY93936.1"/>
    </source>
</evidence>
<dbReference type="EMBL" id="ABQC02000024">
    <property type="protein sequence ID" value="EDY93936.1"/>
    <property type="molecule type" value="Genomic_DNA"/>
</dbReference>
<dbReference type="AlphaFoldDB" id="B5D2Y6"/>